<proteinExistence type="predicted"/>
<dbReference type="AlphaFoldDB" id="A0A4Y2BYN1"/>
<evidence type="ECO:0000313" key="2">
    <source>
        <dbReference type="Proteomes" id="UP000499080"/>
    </source>
</evidence>
<sequence>MRELAGKHFSDDLLKSLWLDLVASSEELSSLVIMVDKILELVPQPSVNYTAVSPDSSNNSTLEQKVAELTKQVSKLTNIVQNFGKYASPSLTHNRSSSCNGRYPSQNRHTNNTHKFCFYHTNFGASALKCKNPCNFHVAMPGQKDISEN</sequence>
<reference evidence="1 2" key="1">
    <citation type="journal article" date="2019" name="Sci. Rep.">
        <title>Orb-weaving spider Araneus ventricosus genome elucidates the spidroin gene catalogue.</title>
        <authorList>
            <person name="Kono N."/>
            <person name="Nakamura H."/>
            <person name="Ohtoshi R."/>
            <person name="Moran D.A.P."/>
            <person name="Shinohara A."/>
            <person name="Yoshida Y."/>
            <person name="Fujiwara M."/>
            <person name="Mori M."/>
            <person name="Tomita M."/>
            <person name="Arakawa K."/>
        </authorList>
    </citation>
    <scope>NUCLEOTIDE SEQUENCE [LARGE SCALE GENOMIC DNA]</scope>
</reference>
<protein>
    <submittedName>
        <fullName evidence="1">Uncharacterized protein</fullName>
    </submittedName>
</protein>
<gene>
    <name evidence="1" type="ORF">AVEN_84970_1</name>
</gene>
<accession>A0A4Y2BYN1</accession>
<comment type="caution">
    <text evidence="1">The sequence shown here is derived from an EMBL/GenBank/DDBJ whole genome shotgun (WGS) entry which is preliminary data.</text>
</comment>
<name>A0A4Y2BYN1_ARAVE</name>
<dbReference type="EMBL" id="BGPR01000128">
    <property type="protein sequence ID" value="GBL97272.1"/>
    <property type="molecule type" value="Genomic_DNA"/>
</dbReference>
<dbReference type="Proteomes" id="UP000499080">
    <property type="component" value="Unassembled WGS sequence"/>
</dbReference>
<organism evidence="1 2">
    <name type="scientific">Araneus ventricosus</name>
    <name type="common">Orbweaver spider</name>
    <name type="synonym">Epeira ventricosa</name>
    <dbReference type="NCBI Taxonomy" id="182803"/>
    <lineage>
        <taxon>Eukaryota</taxon>
        <taxon>Metazoa</taxon>
        <taxon>Ecdysozoa</taxon>
        <taxon>Arthropoda</taxon>
        <taxon>Chelicerata</taxon>
        <taxon>Arachnida</taxon>
        <taxon>Araneae</taxon>
        <taxon>Araneomorphae</taxon>
        <taxon>Entelegynae</taxon>
        <taxon>Araneoidea</taxon>
        <taxon>Araneidae</taxon>
        <taxon>Araneus</taxon>
    </lineage>
</organism>
<evidence type="ECO:0000313" key="1">
    <source>
        <dbReference type="EMBL" id="GBL97272.1"/>
    </source>
</evidence>
<dbReference type="PANTHER" id="PTHR33327">
    <property type="entry name" value="ENDONUCLEASE"/>
    <property type="match status" value="1"/>
</dbReference>
<dbReference type="PANTHER" id="PTHR33327:SF3">
    <property type="entry name" value="RNA-DIRECTED DNA POLYMERASE"/>
    <property type="match status" value="1"/>
</dbReference>
<keyword evidence="2" id="KW-1185">Reference proteome</keyword>